<dbReference type="InterPro" id="IPR003834">
    <property type="entry name" value="Cyt_c_assmbl_TM_dom"/>
</dbReference>
<reference evidence="8 9" key="1">
    <citation type="submission" date="2014-06" db="EMBL/GenBank/DDBJ databases">
        <authorList>
            <person name="Ngugi D.K."/>
            <person name="Blom J."/>
            <person name="Alam I."/>
            <person name="Rashid M."/>
            <person name="Baalawi W."/>
            <person name="Zhang G."/>
            <person name="Hikmawan T."/>
            <person name="Guan Y."/>
            <person name="Antunes A."/>
            <person name="Siam R."/>
            <person name="El-Dorry H."/>
            <person name="Bajic V."/>
            <person name="Stingl U."/>
        </authorList>
    </citation>
    <scope>NUCLEOTIDE SEQUENCE [LARGE SCALE GENOMIC DNA]</scope>
    <source>
        <strain evidence="8">SCGC AAA799-P11</strain>
    </source>
</reference>
<feature type="transmembrane region" description="Helical" evidence="6">
    <location>
        <begin position="99"/>
        <end position="116"/>
    </location>
</feature>
<dbReference type="EMBL" id="JOSZ01000003">
    <property type="protein sequence ID" value="KFM19969.1"/>
    <property type="molecule type" value="Genomic_DNA"/>
</dbReference>
<dbReference type="InterPro" id="IPR051790">
    <property type="entry name" value="Cytochrome_c-biogenesis_DsbD"/>
</dbReference>
<keyword evidence="3 6" id="KW-0812">Transmembrane</keyword>
<evidence type="ECO:0000256" key="5">
    <source>
        <dbReference type="ARBA" id="ARBA00023136"/>
    </source>
</evidence>
<evidence type="ECO:0000313" key="8">
    <source>
        <dbReference type="EMBL" id="KFM19969.1"/>
    </source>
</evidence>
<feature type="transmembrane region" description="Helical" evidence="6">
    <location>
        <begin position="137"/>
        <end position="162"/>
    </location>
</feature>
<dbReference type="Pfam" id="PF02683">
    <property type="entry name" value="DsbD_TM"/>
    <property type="match status" value="1"/>
</dbReference>
<proteinExistence type="inferred from homology"/>
<sequence>MTEITLAVAALAGLSSFVAPCILPMIPAFLAYISGTTLSELNQKDGTKTVSINRANIILNSVFFVLGFSVVFSTLGVIINSTLSSASGELVEGLNQVGGIIIVGFGIFLLLSMKINKLNLEKKFFPKRTKASYPMSFVFGLAFAAGWTPCVGPILGTILTLAATTPSVAFNLLLVYSLGLGIPFILIGVFYSRANKIIRSMSKHLKYYNIVLGSFIVILGVLVYTNQLAYIANFPLLNELLFLG</sequence>
<gene>
    <name evidence="8" type="primary">ccdA</name>
    <name evidence="8" type="ORF">AAA799P11_00273</name>
</gene>
<evidence type="ECO:0000313" key="9">
    <source>
        <dbReference type="Proteomes" id="UP000029387"/>
    </source>
</evidence>
<dbReference type="GO" id="GO:0017004">
    <property type="term" value="P:cytochrome complex assembly"/>
    <property type="evidence" value="ECO:0007669"/>
    <property type="project" value="InterPro"/>
</dbReference>
<evidence type="ECO:0000256" key="2">
    <source>
        <dbReference type="ARBA" id="ARBA00006143"/>
    </source>
</evidence>
<evidence type="ECO:0000259" key="7">
    <source>
        <dbReference type="Pfam" id="PF02683"/>
    </source>
</evidence>
<evidence type="ECO:0000256" key="6">
    <source>
        <dbReference type="SAM" id="Phobius"/>
    </source>
</evidence>
<organism evidence="8 9">
    <name type="scientific">Marine Group I thaumarchaeote SCGC AAA799-P11</name>
    <dbReference type="NCBI Taxonomy" id="1502295"/>
    <lineage>
        <taxon>Archaea</taxon>
        <taxon>Nitrososphaerota</taxon>
        <taxon>Marine Group I</taxon>
    </lineage>
</organism>
<comment type="subcellular location">
    <subcellularLocation>
        <location evidence="1">Membrane</location>
        <topology evidence="1">Multi-pass membrane protein</topology>
    </subcellularLocation>
</comment>
<dbReference type="PANTHER" id="PTHR31272">
    <property type="entry name" value="CYTOCHROME C-TYPE BIOGENESIS PROTEIN HI_1454-RELATED"/>
    <property type="match status" value="1"/>
</dbReference>
<dbReference type="PATRIC" id="fig|1502295.3.peg.267"/>
<evidence type="ECO:0000256" key="1">
    <source>
        <dbReference type="ARBA" id="ARBA00004141"/>
    </source>
</evidence>
<comment type="caution">
    <text evidence="8">The sequence shown here is derived from an EMBL/GenBank/DDBJ whole genome shotgun (WGS) entry which is preliminary data.</text>
</comment>
<keyword evidence="9" id="KW-1185">Reference proteome</keyword>
<dbReference type="AlphaFoldDB" id="A0A087S2L5"/>
<feature type="transmembrane region" description="Helical" evidence="6">
    <location>
        <begin position="55"/>
        <end position="79"/>
    </location>
</feature>
<keyword evidence="4 6" id="KW-1133">Transmembrane helix</keyword>
<name>A0A087S2L5_9ARCH</name>
<dbReference type="PANTHER" id="PTHR31272:SF9">
    <property type="entry name" value="BLL1027 PROTEIN"/>
    <property type="match status" value="1"/>
</dbReference>
<protein>
    <submittedName>
        <fullName evidence="8">Cytochrome c-type biosis protein CcdA</fullName>
    </submittedName>
</protein>
<evidence type="ECO:0000256" key="4">
    <source>
        <dbReference type="ARBA" id="ARBA00022989"/>
    </source>
</evidence>
<comment type="similarity">
    <text evidence="2">Belongs to the DsbD family.</text>
</comment>
<feature type="transmembrane region" description="Helical" evidence="6">
    <location>
        <begin position="210"/>
        <end position="232"/>
    </location>
</feature>
<dbReference type="Proteomes" id="UP000029387">
    <property type="component" value="Unassembled WGS sequence"/>
</dbReference>
<evidence type="ECO:0000256" key="3">
    <source>
        <dbReference type="ARBA" id="ARBA00022692"/>
    </source>
</evidence>
<feature type="transmembrane region" description="Helical" evidence="6">
    <location>
        <begin position="168"/>
        <end position="190"/>
    </location>
</feature>
<dbReference type="GO" id="GO:0016020">
    <property type="term" value="C:membrane"/>
    <property type="evidence" value="ECO:0007669"/>
    <property type="project" value="UniProtKB-SubCell"/>
</dbReference>
<feature type="domain" description="Cytochrome C biogenesis protein transmembrane" evidence="7">
    <location>
        <begin position="5"/>
        <end position="193"/>
    </location>
</feature>
<keyword evidence="5 6" id="KW-0472">Membrane</keyword>
<accession>A0A087S2L5</accession>
<feature type="transmembrane region" description="Helical" evidence="6">
    <location>
        <begin position="6"/>
        <end position="34"/>
    </location>
</feature>